<accession>A0A4P7P400</accession>
<sequence>MNHTDNVFYTGFKDNIELDHCVESGQPVYMIVENKPSRESIEELFRRYSTPHYYFDFSDLETFRTYLHL</sequence>
<dbReference type="AlphaFoldDB" id="A0A4P7P400"/>
<gene>
    <name evidence="1" type="ORF">GHNINEIG_02197</name>
</gene>
<keyword evidence="2" id="KW-1185">Reference proteome</keyword>
<dbReference type="EMBL" id="CP032096">
    <property type="protein sequence ID" value="QBZ84122.1"/>
    <property type="molecule type" value="Genomic_DNA"/>
</dbReference>
<reference evidence="1 2" key="1">
    <citation type="submission" date="2018-08" db="EMBL/GenBank/DDBJ databases">
        <title>Horizontal acquisition of hydrogen conversion ability and other habitat adaptations in Hydrogenovibrio crunogenus strains.</title>
        <authorList>
            <person name="Gonnella G."/>
            <person name="Adam N."/>
            <person name="Perner M."/>
        </authorList>
    </citation>
    <scope>NUCLEOTIDE SEQUENCE [LARGE SCALE GENOMIC DNA]</scope>
    <source>
        <strain evidence="1 2">SP-41</strain>
    </source>
</reference>
<evidence type="ECO:0000313" key="1">
    <source>
        <dbReference type="EMBL" id="QBZ84122.1"/>
    </source>
</evidence>
<name>A0A4P7P400_9GAMM</name>
<proteinExistence type="predicted"/>
<organism evidence="1 2">
    <name type="scientific">Hydrogenovibrio crunogenus</name>
    <dbReference type="NCBI Taxonomy" id="39765"/>
    <lineage>
        <taxon>Bacteria</taxon>
        <taxon>Pseudomonadati</taxon>
        <taxon>Pseudomonadota</taxon>
        <taxon>Gammaproteobacteria</taxon>
        <taxon>Thiotrichales</taxon>
        <taxon>Piscirickettsiaceae</taxon>
        <taxon>Hydrogenovibrio</taxon>
    </lineage>
</organism>
<evidence type="ECO:0000313" key="2">
    <source>
        <dbReference type="Proteomes" id="UP000296201"/>
    </source>
</evidence>
<dbReference type="Proteomes" id="UP000296201">
    <property type="component" value="Chromosome"/>
</dbReference>
<protein>
    <submittedName>
        <fullName evidence="1">Uncharacterized protein</fullName>
    </submittedName>
</protein>